<keyword evidence="3" id="KW-1185">Reference proteome</keyword>
<evidence type="ECO:0000313" key="3">
    <source>
        <dbReference type="Proteomes" id="UP000279833"/>
    </source>
</evidence>
<feature type="compositionally biased region" description="Low complexity" evidence="1">
    <location>
        <begin position="53"/>
        <end position="69"/>
    </location>
</feature>
<evidence type="ECO:0000313" key="2">
    <source>
        <dbReference type="EMBL" id="VDP78623.1"/>
    </source>
</evidence>
<name>A0A183L4T5_9TREM</name>
<dbReference type="EMBL" id="UZAK01049075">
    <property type="protein sequence ID" value="VDP78623.1"/>
    <property type="molecule type" value="Genomic_DNA"/>
</dbReference>
<dbReference type="AlphaFoldDB" id="A0A183L4T5"/>
<accession>A0A183L4T5</accession>
<reference evidence="2 3" key="2">
    <citation type="submission" date="2018-11" db="EMBL/GenBank/DDBJ databases">
        <authorList>
            <consortium name="Pathogen Informatics"/>
        </authorList>
    </citation>
    <scope>NUCLEOTIDE SEQUENCE [LARGE SCALE GENOMIC DNA]</scope>
    <source>
        <strain evidence="2">Dakar</strain>
        <strain evidence="3">Dakar, Senegal</strain>
    </source>
</reference>
<sequence>MRLRTNQGTLIDDFISVFIRLLTIGNVQSSSSLLITKVESNSQSINTYDADSFNNNINDSSNNPSTNDNLSRPSITKSNLNSPATTMTNHQFHDIIPVLHLNGIWGLSNLLHTANSSVCINLFHELVNKGVWLELLQLASSIPNNEFNFSFPMKNEWEGNMKITNFDMNSGNR</sequence>
<evidence type="ECO:0000313" key="4">
    <source>
        <dbReference type="WBParaSite" id="SCUD_0002235001-mRNA-1"/>
    </source>
</evidence>
<dbReference type="Proteomes" id="UP000279833">
    <property type="component" value="Unassembled WGS sequence"/>
</dbReference>
<gene>
    <name evidence="2" type="ORF">SCUD_LOCUS22348</name>
</gene>
<feature type="region of interest" description="Disordered" evidence="1">
    <location>
        <begin position="53"/>
        <end position="74"/>
    </location>
</feature>
<dbReference type="WBParaSite" id="SCUD_0002235001-mRNA-1">
    <property type="protein sequence ID" value="SCUD_0002235001-mRNA-1"/>
    <property type="gene ID" value="SCUD_0002235001"/>
</dbReference>
<organism evidence="4">
    <name type="scientific">Schistosoma curassoni</name>
    <dbReference type="NCBI Taxonomy" id="6186"/>
    <lineage>
        <taxon>Eukaryota</taxon>
        <taxon>Metazoa</taxon>
        <taxon>Spiralia</taxon>
        <taxon>Lophotrochozoa</taxon>
        <taxon>Platyhelminthes</taxon>
        <taxon>Trematoda</taxon>
        <taxon>Digenea</taxon>
        <taxon>Strigeidida</taxon>
        <taxon>Schistosomatoidea</taxon>
        <taxon>Schistosomatidae</taxon>
        <taxon>Schistosoma</taxon>
    </lineage>
</organism>
<evidence type="ECO:0000256" key="1">
    <source>
        <dbReference type="SAM" id="MobiDB-lite"/>
    </source>
</evidence>
<protein>
    <submittedName>
        <fullName evidence="4">NOT2_3_5 domain-containing protein</fullName>
    </submittedName>
</protein>
<reference evidence="4" key="1">
    <citation type="submission" date="2016-06" db="UniProtKB">
        <authorList>
            <consortium name="WormBaseParasite"/>
        </authorList>
    </citation>
    <scope>IDENTIFICATION</scope>
</reference>
<proteinExistence type="predicted"/>